<feature type="chain" id="PRO_5045196634" evidence="1">
    <location>
        <begin position="33"/>
        <end position="149"/>
    </location>
</feature>
<gene>
    <name evidence="2" type="ORF">AA14337_0016</name>
</gene>
<proteinExistence type="predicted"/>
<dbReference type="GeneID" id="29556354"/>
<feature type="signal peptide" evidence="1">
    <location>
        <begin position="1"/>
        <end position="32"/>
    </location>
</feature>
<comment type="caution">
    <text evidence="2">The sequence shown here is derived from an EMBL/GenBank/DDBJ whole genome shotgun (WGS) entry which is preliminary data.</text>
</comment>
<dbReference type="RefSeq" id="WP_061505134.1">
    <property type="nucleotide sequence ID" value="NZ_BAPF01000001.1"/>
</dbReference>
<dbReference type="EMBL" id="BAPF01000001">
    <property type="protein sequence ID" value="GBQ74802.1"/>
    <property type="molecule type" value="Genomic_DNA"/>
</dbReference>
<protein>
    <submittedName>
        <fullName evidence="2">Uncharacterized protein</fullName>
    </submittedName>
</protein>
<dbReference type="Proteomes" id="UP001065047">
    <property type="component" value="Unassembled WGS sequence"/>
</dbReference>
<reference evidence="2" key="1">
    <citation type="submission" date="2013-04" db="EMBL/GenBank/DDBJ databases">
        <title>The genome sequencing project of 58 acetic acid bacteria.</title>
        <authorList>
            <person name="Okamoto-Kainuma A."/>
            <person name="Ishikawa M."/>
            <person name="Umino S."/>
            <person name="Koizumi Y."/>
            <person name="Shiwa Y."/>
            <person name="Yoshikawa H."/>
            <person name="Matsutani M."/>
            <person name="Matsushita K."/>
        </authorList>
    </citation>
    <scope>NUCLEOTIDE SEQUENCE</scope>
    <source>
        <strain evidence="2">DSM 14337</strain>
    </source>
</reference>
<accession>A0ABQ0PKT2</accession>
<keyword evidence="1" id="KW-0732">Signal</keyword>
<sequence length="149" mass="15592">MKQFIGGLVRARGLLAGVFVAAAVVSAGQAKAETWMPVPLAKVGLHLHTDPKGVWSKAETDDVNGSGIWYGTYRSERLGGTVVVSQIVNGDCGSPSDCPVRVIFEGGAGKKVLLQSEQMCAVPTDFQIATSLKAIKACDRVLPLGKPGL</sequence>
<evidence type="ECO:0000256" key="1">
    <source>
        <dbReference type="SAM" id="SignalP"/>
    </source>
</evidence>
<evidence type="ECO:0000313" key="2">
    <source>
        <dbReference type="EMBL" id="GBQ74802.1"/>
    </source>
</evidence>
<name>A0ABQ0PKT2_9PROT</name>
<keyword evidence="3" id="KW-1185">Reference proteome</keyword>
<organism evidence="2 3">
    <name type="scientific">Acetobacter malorum DSM 14337</name>
    <dbReference type="NCBI Taxonomy" id="1307910"/>
    <lineage>
        <taxon>Bacteria</taxon>
        <taxon>Pseudomonadati</taxon>
        <taxon>Pseudomonadota</taxon>
        <taxon>Alphaproteobacteria</taxon>
        <taxon>Acetobacterales</taxon>
        <taxon>Acetobacteraceae</taxon>
        <taxon>Acetobacter</taxon>
    </lineage>
</organism>
<evidence type="ECO:0000313" key="3">
    <source>
        <dbReference type="Proteomes" id="UP001065047"/>
    </source>
</evidence>